<organism evidence="1 2">
    <name type="scientific">Knipowitschia caucasica</name>
    <name type="common">Caucasian dwarf goby</name>
    <name type="synonym">Pomatoschistus caucasicus</name>
    <dbReference type="NCBI Taxonomy" id="637954"/>
    <lineage>
        <taxon>Eukaryota</taxon>
        <taxon>Metazoa</taxon>
        <taxon>Chordata</taxon>
        <taxon>Craniata</taxon>
        <taxon>Vertebrata</taxon>
        <taxon>Euteleostomi</taxon>
        <taxon>Actinopterygii</taxon>
        <taxon>Neopterygii</taxon>
        <taxon>Teleostei</taxon>
        <taxon>Neoteleostei</taxon>
        <taxon>Acanthomorphata</taxon>
        <taxon>Gobiaria</taxon>
        <taxon>Gobiiformes</taxon>
        <taxon>Gobioidei</taxon>
        <taxon>Gobiidae</taxon>
        <taxon>Gobiinae</taxon>
        <taxon>Knipowitschia</taxon>
    </lineage>
</organism>
<reference evidence="1 2" key="1">
    <citation type="submission" date="2024-04" db="EMBL/GenBank/DDBJ databases">
        <authorList>
            <person name="Waldvogel A.-M."/>
            <person name="Schoenle A."/>
        </authorList>
    </citation>
    <scope>NUCLEOTIDE SEQUENCE [LARGE SCALE GENOMIC DNA]</scope>
</reference>
<dbReference type="EMBL" id="OZ035824">
    <property type="protein sequence ID" value="CAL1592190.1"/>
    <property type="molecule type" value="Genomic_DNA"/>
</dbReference>
<proteinExistence type="predicted"/>
<evidence type="ECO:0000313" key="1">
    <source>
        <dbReference type="EMBL" id="CAL1592190.1"/>
    </source>
</evidence>
<dbReference type="AlphaFoldDB" id="A0AAV2KQ76"/>
<evidence type="ECO:0008006" key="3">
    <source>
        <dbReference type="Google" id="ProtNLM"/>
    </source>
</evidence>
<dbReference type="Proteomes" id="UP001497482">
    <property type="component" value="Chromosome 2"/>
</dbReference>
<sequence length="196" mass="22305">MKYIYWSSCPGPFGVRGWKGGVRGERGESQRWYSSSSQGTRIMQLLLSLLLPLLQMLSLMQAASLPTDVRGRSFMKGINMADQLLHKISSVPIPDYLKTPVTPMNYSLCSMIHILKISADLIANISKHTTEIKTEIHDLNRFMEQSRLCQCGGIKPQISRDLQELQSRARFSKTVTPRVCYLLTKYLTNMDRQESC</sequence>
<name>A0AAV2KQ76_KNICA</name>
<keyword evidence="2" id="KW-1185">Reference proteome</keyword>
<gene>
    <name evidence="1" type="ORF">KC01_LOCUS21472</name>
</gene>
<evidence type="ECO:0000313" key="2">
    <source>
        <dbReference type="Proteomes" id="UP001497482"/>
    </source>
</evidence>
<accession>A0AAV2KQ76</accession>
<protein>
    <recommendedName>
        <fullName evidence="3">Leptin</fullName>
    </recommendedName>
</protein>